<dbReference type="AlphaFoldDB" id="A0A9P6EBT9"/>
<dbReference type="EMBL" id="MU157877">
    <property type="protein sequence ID" value="KAF9525954.1"/>
    <property type="molecule type" value="Genomic_DNA"/>
</dbReference>
<sequence length="345" mass="37907">MSSRPQKKVKVAVQGSKNDTQNVALKSSIPNTQKSIVTAKGKERETPADSDAPLRSPTKGKEREDNTRPPTSFKVVAGSYEKLLYGLDGIITIGENSKLSFELKPMFIFPAHVSCIKAVAASPQGGKWLATGSADEIIKVWDLRRRKEIGGLMHHEGSITHLVFPSRSHLLSASEDGSLCLFRARDWAVLRSLKGHKGHVNAVAVHPSGKVALSVGKDRALRMWDLMRGKGVASTKLDKEGEIVRWSSDGSKFGVQSGSNIQIYATNMDLLWTISHSSRIHDIKFVKLHDDDAEVLLVGAEDKMISVYRVPTESSKSPTILSRMVGHVNRYTTSSKSYLLSTYTL</sequence>
<feature type="region of interest" description="Disordered" evidence="4">
    <location>
        <begin position="1"/>
        <end position="72"/>
    </location>
</feature>
<dbReference type="InterPro" id="IPR019775">
    <property type="entry name" value="WD40_repeat_CS"/>
</dbReference>
<evidence type="ECO:0000256" key="4">
    <source>
        <dbReference type="SAM" id="MobiDB-lite"/>
    </source>
</evidence>
<keyword evidence="2" id="KW-0677">Repeat</keyword>
<dbReference type="InterPro" id="IPR015943">
    <property type="entry name" value="WD40/YVTN_repeat-like_dom_sf"/>
</dbReference>
<dbReference type="PROSITE" id="PS00678">
    <property type="entry name" value="WD_REPEATS_1"/>
    <property type="match status" value="2"/>
</dbReference>
<dbReference type="InterPro" id="IPR036322">
    <property type="entry name" value="WD40_repeat_dom_sf"/>
</dbReference>
<comment type="caution">
    <text evidence="5">The sequence shown here is derived from an EMBL/GenBank/DDBJ whole genome shotgun (WGS) entry which is preliminary data.</text>
</comment>
<dbReference type="Pfam" id="PF00400">
    <property type="entry name" value="WD40"/>
    <property type="match status" value="3"/>
</dbReference>
<dbReference type="OrthoDB" id="308449at2759"/>
<dbReference type="SMART" id="SM00320">
    <property type="entry name" value="WD40"/>
    <property type="match status" value="4"/>
</dbReference>
<dbReference type="InterPro" id="IPR051959">
    <property type="entry name" value="PAK1-Kinase_Regulator"/>
</dbReference>
<proteinExistence type="predicted"/>
<dbReference type="PROSITE" id="PS50294">
    <property type="entry name" value="WD_REPEATS_REGION"/>
    <property type="match status" value="2"/>
</dbReference>
<feature type="compositionally biased region" description="Polar residues" evidence="4">
    <location>
        <begin position="15"/>
        <end position="36"/>
    </location>
</feature>
<dbReference type="Gene3D" id="2.130.10.10">
    <property type="entry name" value="YVTN repeat-like/Quinoprotein amine dehydrogenase"/>
    <property type="match status" value="1"/>
</dbReference>
<feature type="compositionally biased region" description="Basic residues" evidence="4">
    <location>
        <begin position="1"/>
        <end position="10"/>
    </location>
</feature>
<protein>
    <submittedName>
        <fullName evidence="5">WD40-repeat-containing domain protein</fullName>
    </submittedName>
</protein>
<accession>A0A9P6EBT9</accession>
<keyword evidence="1 3" id="KW-0853">WD repeat</keyword>
<evidence type="ECO:0000313" key="5">
    <source>
        <dbReference type="EMBL" id="KAF9525954.1"/>
    </source>
</evidence>
<dbReference type="SUPFAM" id="SSF50978">
    <property type="entry name" value="WD40 repeat-like"/>
    <property type="match status" value="1"/>
</dbReference>
<organism evidence="5 6">
    <name type="scientific">Crepidotus variabilis</name>
    <dbReference type="NCBI Taxonomy" id="179855"/>
    <lineage>
        <taxon>Eukaryota</taxon>
        <taxon>Fungi</taxon>
        <taxon>Dikarya</taxon>
        <taxon>Basidiomycota</taxon>
        <taxon>Agaricomycotina</taxon>
        <taxon>Agaricomycetes</taxon>
        <taxon>Agaricomycetidae</taxon>
        <taxon>Agaricales</taxon>
        <taxon>Agaricineae</taxon>
        <taxon>Crepidotaceae</taxon>
        <taxon>Crepidotus</taxon>
    </lineage>
</organism>
<dbReference type="PROSITE" id="PS50082">
    <property type="entry name" value="WD_REPEATS_2"/>
    <property type="match status" value="2"/>
</dbReference>
<gene>
    <name evidence="5" type="ORF">CPB83DRAFT_858679</name>
</gene>
<evidence type="ECO:0000256" key="3">
    <source>
        <dbReference type="PROSITE-ProRule" id="PRU00221"/>
    </source>
</evidence>
<dbReference type="InterPro" id="IPR001680">
    <property type="entry name" value="WD40_rpt"/>
</dbReference>
<dbReference type="PANTHER" id="PTHR44675">
    <property type="entry name" value="PAK1 INTERACTING PROTEIN 1"/>
    <property type="match status" value="1"/>
</dbReference>
<feature type="repeat" description="WD" evidence="3">
    <location>
        <begin position="193"/>
        <end position="234"/>
    </location>
</feature>
<dbReference type="PANTHER" id="PTHR44675:SF1">
    <property type="entry name" value="P21-ACTIVATED PROTEIN KINASE-INTERACTING PROTEIN 1"/>
    <property type="match status" value="1"/>
</dbReference>
<feature type="repeat" description="WD" evidence="3">
    <location>
        <begin position="109"/>
        <end position="151"/>
    </location>
</feature>
<dbReference type="Proteomes" id="UP000807306">
    <property type="component" value="Unassembled WGS sequence"/>
</dbReference>
<evidence type="ECO:0000256" key="2">
    <source>
        <dbReference type="ARBA" id="ARBA00022737"/>
    </source>
</evidence>
<evidence type="ECO:0000313" key="6">
    <source>
        <dbReference type="Proteomes" id="UP000807306"/>
    </source>
</evidence>
<reference evidence="5" key="1">
    <citation type="submission" date="2020-11" db="EMBL/GenBank/DDBJ databases">
        <authorList>
            <consortium name="DOE Joint Genome Institute"/>
            <person name="Ahrendt S."/>
            <person name="Riley R."/>
            <person name="Andreopoulos W."/>
            <person name="Labutti K."/>
            <person name="Pangilinan J."/>
            <person name="Ruiz-Duenas F.J."/>
            <person name="Barrasa J.M."/>
            <person name="Sanchez-Garcia M."/>
            <person name="Camarero S."/>
            <person name="Miyauchi S."/>
            <person name="Serrano A."/>
            <person name="Linde D."/>
            <person name="Babiker R."/>
            <person name="Drula E."/>
            <person name="Ayuso-Fernandez I."/>
            <person name="Pacheco R."/>
            <person name="Padilla G."/>
            <person name="Ferreira P."/>
            <person name="Barriuso J."/>
            <person name="Kellner H."/>
            <person name="Castanera R."/>
            <person name="Alfaro M."/>
            <person name="Ramirez L."/>
            <person name="Pisabarro A.G."/>
            <person name="Kuo A."/>
            <person name="Tritt A."/>
            <person name="Lipzen A."/>
            <person name="He G."/>
            <person name="Yan M."/>
            <person name="Ng V."/>
            <person name="Cullen D."/>
            <person name="Martin F."/>
            <person name="Rosso M.-N."/>
            <person name="Henrissat B."/>
            <person name="Hibbett D."/>
            <person name="Martinez A.T."/>
            <person name="Grigoriev I.V."/>
        </authorList>
    </citation>
    <scope>NUCLEOTIDE SEQUENCE</scope>
    <source>
        <strain evidence="5">CBS 506.95</strain>
    </source>
</reference>
<evidence type="ECO:0000256" key="1">
    <source>
        <dbReference type="ARBA" id="ARBA00022574"/>
    </source>
</evidence>
<name>A0A9P6EBT9_9AGAR</name>
<keyword evidence="6" id="KW-1185">Reference proteome</keyword>